<evidence type="ECO:0000256" key="2">
    <source>
        <dbReference type="SAM" id="SignalP"/>
    </source>
</evidence>
<organism evidence="3 4">
    <name type="scientific">Wolfiporia cocos (strain MD-104)</name>
    <name type="common">Brown rot fungus</name>
    <dbReference type="NCBI Taxonomy" id="742152"/>
    <lineage>
        <taxon>Eukaryota</taxon>
        <taxon>Fungi</taxon>
        <taxon>Dikarya</taxon>
        <taxon>Basidiomycota</taxon>
        <taxon>Agaricomycotina</taxon>
        <taxon>Agaricomycetes</taxon>
        <taxon>Polyporales</taxon>
        <taxon>Phaeolaceae</taxon>
        <taxon>Wolfiporia</taxon>
    </lineage>
</organism>
<gene>
    <name evidence="3" type="ORF">WOLCODRAFT_163908</name>
</gene>
<feature type="region of interest" description="Disordered" evidence="1">
    <location>
        <begin position="58"/>
        <end position="79"/>
    </location>
</feature>
<proteinExistence type="predicted"/>
<feature type="chain" id="PRO_5013568110" evidence="2">
    <location>
        <begin position="21"/>
        <end position="196"/>
    </location>
</feature>
<evidence type="ECO:0000256" key="1">
    <source>
        <dbReference type="SAM" id="MobiDB-lite"/>
    </source>
</evidence>
<evidence type="ECO:0000313" key="3">
    <source>
        <dbReference type="EMBL" id="PCH42599.1"/>
    </source>
</evidence>
<keyword evidence="2" id="KW-0732">Signal</keyword>
<dbReference type="EMBL" id="KB468124">
    <property type="protein sequence ID" value="PCH42599.1"/>
    <property type="molecule type" value="Genomic_DNA"/>
</dbReference>
<name>A0A2H3JUM4_WOLCO</name>
<reference evidence="3 4" key="1">
    <citation type="journal article" date="2012" name="Science">
        <title>The Paleozoic origin of enzymatic lignin decomposition reconstructed from 31 fungal genomes.</title>
        <authorList>
            <person name="Floudas D."/>
            <person name="Binder M."/>
            <person name="Riley R."/>
            <person name="Barry K."/>
            <person name="Blanchette R.A."/>
            <person name="Henrissat B."/>
            <person name="Martinez A.T."/>
            <person name="Otillar R."/>
            <person name="Spatafora J.W."/>
            <person name="Yadav J.S."/>
            <person name="Aerts A."/>
            <person name="Benoit I."/>
            <person name="Boyd A."/>
            <person name="Carlson A."/>
            <person name="Copeland A."/>
            <person name="Coutinho P.M."/>
            <person name="de Vries R.P."/>
            <person name="Ferreira P."/>
            <person name="Findley K."/>
            <person name="Foster B."/>
            <person name="Gaskell J."/>
            <person name="Glotzer D."/>
            <person name="Gorecki P."/>
            <person name="Heitman J."/>
            <person name="Hesse C."/>
            <person name="Hori C."/>
            <person name="Igarashi K."/>
            <person name="Jurgens J.A."/>
            <person name="Kallen N."/>
            <person name="Kersten P."/>
            <person name="Kohler A."/>
            <person name="Kuees U."/>
            <person name="Kumar T.K.A."/>
            <person name="Kuo A."/>
            <person name="LaButti K."/>
            <person name="Larrondo L.F."/>
            <person name="Lindquist E."/>
            <person name="Ling A."/>
            <person name="Lombard V."/>
            <person name="Lucas S."/>
            <person name="Lundell T."/>
            <person name="Martin R."/>
            <person name="McLaughlin D.J."/>
            <person name="Morgenstern I."/>
            <person name="Morin E."/>
            <person name="Murat C."/>
            <person name="Nagy L.G."/>
            <person name="Nolan M."/>
            <person name="Ohm R.A."/>
            <person name="Patyshakuliyeva A."/>
            <person name="Rokas A."/>
            <person name="Ruiz-Duenas F.J."/>
            <person name="Sabat G."/>
            <person name="Salamov A."/>
            <person name="Samejima M."/>
            <person name="Schmutz J."/>
            <person name="Slot J.C."/>
            <person name="St John F."/>
            <person name="Stenlid J."/>
            <person name="Sun H."/>
            <person name="Sun S."/>
            <person name="Syed K."/>
            <person name="Tsang A."/>
            <person name="Wiebenga A."/>
            <person name="Young D."/>
            <person name="Pisabarro A."/>
            <person name="Eastwood D.C."/>
            <person name="Martin F."/>
            <person name="Cullen D."/>
            <person name="Grigoriev I.V."/>
            <person name="Hibbett D.S."/>
        </authorList>
    </citation>
    <scope>NUCLEOTIDE SEQUENCE [LARGE SCALE GENOMIC DNA]</scope>
    <source>
        <strain evidence="3 4">MD-104</strain>
    </source>
</reference>
<dbReference type="OMA" id="AGGIWIF"/>
<dbReference type="AlphaFoldDB" id="A0A2H3JUM4"/>
<keyword evidence="4" id="KW-1185">Reference proteome</keyword>
<accession>A0A2H3JUM4</accession>
<protein>
    <submittedName>
        <fullName evidence="3">Uncharacterized protein</fullName>
    </submittedName>
</protein>
<dbReference type="OrthoDB" id="3257429at2759"/>
<feature type="signal peptide" evidence="2">
    <location>
        <begin position="1"/>
        <end position="20"/>
    </location>
</feature>
<dbReference type="Proteomes" id="UP000218811">
    <property type="component" value="Unassembled WGS sequence"/>
</dbReference>
<sequence>MRSVLVRACLAALLALFAYAQTETAVNTLGETVVEVITLNNVGLPTTETLSTITGAVTTTTPGTTSTTPSTTSTTSTTATTQAVEATATTTTPPQVVEQPAPTAAGMTTYYYTTTNAAGSTVVLLGTFTPTFAPTTTPIYPSTGSILQYSDWLSMIGTSTAALSGSVSRWKLSDNMICMGIGPLAGLIGGAWLVLA</sequence>
<evidence type="ECO:0000313" key="4">
    <source>
        <dbReference type="Proteomes" id="UP000218811"/>
    </source>
</evidence>